<dbReference type="PROSITE" id="PS51294">
    <property type="entry name" value="HTH_MYB"/>
    <property type="match status" value="1"/>
</dbReference>
<comment type="subcellular location">
    <subcellularLocation>
        <location evidence="1">Nucleus</location>
    </subcellularLocation>
</comment>
<dbReference type="InterPro" id="IPR017930">
    <property type="entry name" value="Myb_dom"/>
</dbReference>
<dbReference type="CDD" id="cd11660">
    <property type="entry name" value="SANT_TRF"/>
    <property type="match status" value="1"/>
</dbReference>
<dbReference type="InParanoid" id="B9RYJ5"/>
<evidence type="ECO:0000259" key="4">
    <source>
        <dbReference type="PROSITE" id="PS51294"/>
    </source>
</evidence>
<dbReference type="Pfam" id="PF00249">
    <property type="entry name" value="Myb_DNA-binding"/>
    <property type="match status" value="1"/>
</dbReference>
<evidence type="ECO:0000313" key="5">
    <source>
        <dbReference type="EMBL" id="EEF43704.1"/>
    </source>
</evidence>
<dbReference type="OrthoDB" id="608866at2759"/>
<dbReference type="eggNOG" id="ENOG502QSW7">
    <property type="taxonomic scope" value="Eukaryota"/>
</dbReference>
<feature type="domain" description="Myb-like" evidence="3">
    <location>
        <begin position="422"/>
        <end position="477"/>
    </location>
</feature>
<dbReference type="KEGG" id="rcu:8275316"/>
<evidence type="ECO:0000256" key="1">
    <source>
        <dbReference type="ARBA" id="ARBA00004123"/>
    </source>
</evidence>
<dbReference type="AlphaFoldDB" id="B9RYJ5"/>
<feature type="domain" description="HTH myb-type" evidence="4">
    <location>
        <begin position="422"/>
        <end position="478"/>
    </location>
</feature>
<evidence type="ECO:0000259" key="3">
    <source>
        <dbReference type="PROSITE" id="PS50090"/>
    </source>
</evidence>
<name>B9RYJ5_RICCO</name>
<reference evidence="6" key="1">
    <citation type="journal article" date="2010" name="Nat. Biotechnol.">
        <title>Draft genome sequence of the oilseed species Ricinus communis.</title>
        <authorList>
            <person name="Chan A.P."/>
            <person name="Crabtree J."/>
            <person name="Zhao Q."/>
            <person name="Lorenzi H."/>
            <person name="Orvis J."/>
            <person name="Puiu D."/>
            <person name="Melake-Berhan A."/>
            <person name="Jones K.M."/>
            <person name="Redman J."/>
            <person name="Chen G."/>
            <person name="Cahoon E.B."/>
            <person name="Gedil M."/>
            <person name="Stanke M."/>
            <person name="Haas B.J."/>
            <person name="Wortman J.R."/>
            <person name="Fraser-Liggett C.M."/>
            <person name="Ravel J."/>
            <person name="Rabinowicz P.D."/>
        </authorList>
    </citation>
    <scope>NUCLEOTIDE SEQUENCE [LARGE SCALE GENOMIC DNA]</scope>
    <source>
        <strain evidence="6">cv. Hale</strain>
    </source>
</reference>
<dbReference type="FunCoup" id="B9RYJ5">
    <property type="interactions" value="1075"/>
</dbReference>
<protein>
    <submittedName>
        <fullName evidence="5">Uncharacterized protein</fullName>
    </submittedName>
</protein>
<dbReference type="Gene3D" id="1.10.246.220">
    <property type="match status" value="1"/>
</dbReference>
<keyword evidence="2" id="KW-0539">Nucleus</keyword>
<keyword evidence="6" id="KW-1185">Reference proteome</keyword>
<evidence type="ECO:0000256" key="2">
    <source>
        <dbReference type="ARBA" id="ARBA00023242"/>
    </source>
</evidence>
<dbReference type="SUPFAM" id="SSF46689">
    <property type="entry name" value="Homeodomain-like"/>
    <property type="match status" value="1"/>
</dbReference>
<dbReference type="PANTHER" id="PTHR46993">
    <property type="entry name" value="MYB TRANSCRIPTION FACTOR"/>
    <property type="match status" value="1"/>
</dbReference>
<dbReference type="PROSITE" id="PS50090">
    <property type="entry name" value="MYB_LIKE"/>
    <property type="match status" value="1"/>
</dbReference>
<evidence type="ECO:0000313" key="6">
    <source>
        <dbReference type="Proteomes" id="UP000008311"/>
    </source>
</evidence>
<proteinExistence type="predicted"/>
<dbReference type="Proteomes" id="UP000008311">
    <property type="component" value="Unassembled WGS sequence"/>
</dbReference>
<accession>B9RYJ5</accession>
<organism evidence="5 6">
    <name type="scientific">Ricinus communis</name>
    <name type="common">Castor bean</name>
    <dbReference type="NCBI Taxonomy" id="3988"/>
    <lineage>
        <taxon>Eukaryota</taxon>
        <taxon>Viridiplantae</taxon>
        <taxon>Streptophyta</taxon>
        <taxon>Embryophyta</taxon>
        <taxon>Tracheophyta</taxon>
        <taxon>Spermatophyta</taxon>
        <taxon>Magnoliopsida</taxon>
        <taxon>eudicotyledons</taxon>
        <taxon>Gunneridae</taxon>
        <taxon>Pentapetalae</taxon>
        <taxon>rosids</taxon>
        <taxon>fabids</taxon>
        <taxon>Malpighiales</taxon>
        <taxon>Euphorbiaceae</taxon>
        <taxon>Acalyphoideae</taxon>
        <taxon>Acalypheae</taxon>
        <taxon>Ricinus</taxon>
    </lineage>
</organism>
<dbReference type="PANTHER" id="PTHR46993:SF6">
    <property type="entry name" value="MYB TRANSCRIPTION FACTOR"/>
    <property type="match status" value="1"/>
</dbReference>
<dbReference type="GO" id="GO:0005634">
    <property type="term" value="C:nucleus"/>
    <property type="evidence" value="ECO:0007669"/>
    <property type="project" value="UniProtKB-SubCell"/>
</dbReference>
<gene>
    <name evidence="5" type="ORF">RCOM_0813700</name>
</gene>
<dbReference type="SMART" id="SM00717">
    <property type="entry name" value="SANT"/>
    <property type="match status" value="1"/>
</dbReference>
<dbReference type="InterPro" id="IPR001005">
    <property type="entry name" value="SANT/Myb"/>
</dbReference>
<dbReference type="EMBL" id="EQ973830">
    <property type="protein sequence ID" value="EEF43704.1"/>
    <property type="molecule type" value="Genomic_DNA"/>
</dbReference>
<dbReference type="InterPro" id="IPR009057">
    <property type="entry name" value="Homeodomain-like_sf"/>
</dbReference>
<sequence length="478" mass="54168">MDPGITCWILEFLARQPISQLLLNKILTNTHIPIASINNPRFKKALLLRSIHDEIANGSASSETILQSLETIEELDNTHIADSMKLAYQAVAVDCTLKWVIEKHDKGQFFKAVKRIWRGRIERLESLKKSELVTDELKEIKQEIEAALWDSNARKRLLDRNIKSESLRLVKDYLNEALDKRGPSFLELAAKVETEMKEKQKGAVQVGLESAVVDGPAGRESLKNDMPDTFCQRPGGIKDTERAHMNILSFKYNPLLTPEVTKVKEALKSSSLELKALVEDPLPNALHLSEALIAEEKRKALAKETAVKTWSGKGVDVPNPSISPVISQAAKRILNPVPSAEELNLPVTQTMKTNTMISVSSHQNIDPKRSLMDCNSTARTFEWDDSIDGSPEETANPISRFELNGPRRKAVSSLKNNITKFARRRKIKRWSVEEEDALRESVQRFGRGNWKLILNSKRHIFVDRTEVDLKDKWRNMTR</sequence>